<gene>
    <name evidence="1" type="ORF">BVC80_1837g291</name>
</gene>
<comment type="caution">
    <text evidence="1">The sequence shown here is derived from an EMBL/GenBank/DDBJ whole genome shotgun (WGS) entry which is preliminary data.</text>
</comment>
<accession>A0A200R422</accession>
<dbReference type="InParanoid" id="A0A200R422"/>
<keyword evidence="2" id="KW-1185">Reference proteome</keyword>
<proteinExistence type="predicted"/>
<dbReference type="AlphaFoldDB" id="A0A200R422"/>
<reference evidence="1 2" key="1">
    <citation type="journal article" date="2017" name="Mol. Plant">
        <title>The Genome of Medicinal Plant Macleaya cordata Provides New Insights into Benzylisoquinoline Alkaloids Metabolism.</title>
        <authorList>
            <person name="Liu X."/>
            <person name="Liu Y."/>
            <person name="Huang P."/>
            <person name="Ma Y."/>
            <person name="Qing Z."/>
            <person name="Tang Q."/>
            <person name="Cao H."/>
            <person name="Cheng P."/>
            <person name="Zheng Y."/>
            <person name="Yuan Z."/>
            <person name="Zhou Y."/>
            <person name="Liu J."/>
            <person name="Tang Z."/>
            <person name="Zhuo Y."/>
            <person name="Zhang Y."/>
            <person name="Yu L."/>
            <person name="Huang J."/>
            <person name="Yang P."/>
            <person name="Peng Q."/>
            <person name="Zhang J."/>
            <person name="Jiang W."/>
            <person name="Zhang Z."/>
            <person name="Lin K."/>
            <person name="Ro D.K."/>
            <person name="Chen X."/>
            <person name="Xiong X."/>
            <person name="Shang Y."/>
            <person name="Huang S."/>
            <person name="Zeng J."/>
        </authorList>
    </citation>
    <scope>NUCLEOTIDE SEQUENCE [LARGE SCALE GENOMIC DNA]</scope>
    <source>
        <strain evidence="2">cv. BLH2017</strain>
        <tissue evidence="1">Root</tissue>
    </source>
</reference>
<sequence length="114" mass="12662">MESNQKLRGIINKSKVVMSFYRTPPKPAASSTTTTTNQPIQVDEAQLAALLPLPNQHQKVSFVKSADINGGRGGGGAATLEETVDTRASSYISHVRERFRLERAVEHNYQDMRY</sequence>
<protein>
    <submittedName>
        <fullName evidence="1">Uncharacterized protein</fullName>
    </submittedName>
</protein>
<dbReference type="PANTHER" id="PTHR36030">
    <property type="entry name" value="CALMODULIN-BINDING DOMAIN-CONTAINING PROTEIN"/>
    <property type="match status" value="1"/>
</dbReference>
<dbReference type="Proteomes" id="UP000195402">
    <property type="component" value="Unassembled WGS sequence"/>
</dbReference>
<dbReference type="OrthoDB" id="911847at2759"/>
<organism evidence="1 2">
    <name type="scientific">Macleaya cordata</name>
    <name type="common">Five-seeded plume-poppy</name>
    <name type="synonym">Bocconia cordata</name>
    <dbReference type="NCBI Taxonomy" id="56857"/>
    <lineage>
        <taxon>Eukaryota</taxon>
        <taxon>Viridiplantae</taxon>
        <taxon>Streptophyta</taxon>
        <taxon>Embryophyta</taxon>
        <taxon>Tracheophyta</taxon>
        <taxon>Spermatophyta</taxon>
        <taxon>Magnoliopsida</taxon>
        <taxon>Ranunculales</taxon>
        <taxon>Papaveraceae</taxon>
        <taxon>Papaveroideae</taxon>
        <taxon>Macleaya</taxon>
    </lineage>
</organism>
<name>A0A200R422_MACCD</name>
<dbReference type="EMBL" id="MVGT01000438">
    <property type="protein sequence ID" value="OVA17469.1"/>
    <property type="molecule type" value="Genomic_DNA"/>
</dbReference>
<evidence type="ECO:0000313" key="1">
    <source>
        <dbReference type="EMBL" id="OVA17469.1"/>
    </source>
</evidence>
<evidence type="ECO:0000313" key="2">
    <source>
        <dbReference type="Proteomes" id="UP000195402"/>
    </source>
</evidence>
<dbReference type="PANTHER" id="PTHR36030:SF1">
    <property type="entry name" value="CALMODULIN-BINDING DOMAIN-CONTAINING PROTEIN"/>
    <property type="match status" value="1"/>
</dbReference>